<dbReference type="Proteomes" id="UP001054854">
    <property type="component" value="Unassembled WGS sequence"/>
</dbReference>
<evidence type="ECO:0000313" key="5">
    <source>
        <dbReference type="EMBL" id="GHJ26044.1"/>
    </source>
</evidence>
<evidence type="ECO:0000256" key="2">
    <source>
        <dbReference type="ARBA" id="ARBA00023125"/>
    </source>
</evidence>
<proteinExistence type="predicted"/>
<protein>
    <recommendedName>
        <fullName evidence="4">HTH luxR-type domain-containing protein</fullName>
    </recommendedName>
</protein>
<keyword evidence="2" id="KW-0238">DNA-binding</keyword>
<dbReference type="InterPro" id="IPR000792">
    <property type="entry name" value="Tscrpt_reg_LuxR_C"/>
</dbReference>
<dbReference type="CDD" id="cd06170">
    <property type="entry name" value="LuxR_C_like"/>
    <property type="match status" value="1"/>
</dbReference>
<dbReference type="PRINTS" id="PR00038">
    <property type="entry name" value="HTHLUXR"/>
</dbReference>
<dbReference type="SMART" id="SM00421">
    <property type="entry name" value="HTH_LUXR"/>
    <property type="match status" value="1"/>
</dbReference>
<dbReference type="EMBL" id="BNEK01000002">
    <property type="protein sequence ID" value="GHJ26044.1"/>
    <property type="molecule type" value="Genomic_DNA"/>
</dbReference>
<gene>
    <name evidence="5" type="ORF">TPA0910_04770</name>
</gene>
<organism evidence="5 6">
    <name type="scientific">Streptomyces hygroscopicus</name>
    <dbReference type="NCBI Taxonomy" id="1912"/>
    <lineage>
        <taxon>Bacteria</taxon>
        <taxon>Bacillati</taxon>
        <taxon>Actinomycetota</taxon>
        <taxon>Actinomycetes</taxon>
        <taxon>Kitasatosporales</taxon>
        <taxon>Streptomycetaceae</taxon>
        <taxon>Streptomyces</taxon>
        <taxon>Streptomyces violaceusniger group</taxon>
    </lineage>
</organism>
<evidence type="ECO:0000256" key="3">
    <source>
        <dbReference type="ARBA" id="ARBA00023163"/>
    </source>
</evidence>
<keyword evidence="6" id="KW-1185">Reference proteome</keyword>
<dbReference type="PANTHER" id="PTHR43214">
    <property type="entry name" value="TWO-COMPONENT RESPONSE REGULATOR"/>
    <property type="match status" value="1"/>
</dbReference>
<evidence type="ECO:0000256" key="1">
    <source>
        <dbReference type="ARBA" id="ARBA00023015"/>
    </source>
</evidence>
<evidence type="ECO:0000313" key="6">
    <source>
        <dbReference type="Proteomes" id="UP001054854"/>
    </source>
</evidence>
<dbReference type="SUPFAM" id="SSF46894">
    <property type="entry name" value="C-terminal effector domain of the bipartite response regulators"/>
    <property type="match status" value="1"/>
</dbReference>
<accession>A0ABQ3TRT3</accession>
<dbReference type="Pfam" id="PF00196">
    <property type="entry name" value="GerE"/>
    <property type="match status" value="1"/>
</dbReference>
<feature type="domain" description="HTH luxR-type" evidence="4">
    <location>
        <begin position="148"/>
        <end position="213"/>
    </location>
</feature>
<evidence type="ECO:0000259" key="4">
    <source>
        <dbReference type="PROSITE" id="PS50043"/>
    </source>
</evidence>
<keyword evidence="3" id="KW-0804">Transcription</keyword>
<dbReference type="PROSITE" id="PS50043">
    <property type="entry name" value="HTH_LUXR_2"/>
    <property type="match status" value="1"/>
</dbReference>
<dbReference type="Gene3D" id="1.10.10.10">
    <property type="entry name" value="Winged helix-like DNA-binding domain superfamily/Winged helix DNA-binding domain"/>
    <property type="match status" value="1"/>
</dbReference>
<dbReference type="InterPro" id="IPR039420">
    <property type="entry name" value="WalR-like"/>
</dbReference>
<keyword evidence="1" id="KW-0805">Transcription regulation</keyword>
<reference evidence="5" key="1">
    <citation type="submission" date="2024-05" db="EMBL/GenBank/DDBJ databases">
        <title>Whole genome shotgun sequence of Streptomyces hygroscopicus NBRC 113678.</title>
        <authorList>
            <person name="Komaki H."/>
            <person name="Tamura T."/>
        </authorList>
    </citation>
    <scope>NUCLEOTIDE SEQUENCE</scope>
    <source>
        <strain evidence="5">N11-34</strain>
    </source>
</reference>
<dbReference type="PANTHER" id="PTHR43214:SF24">
    <property type="entry name" value="TRANSCRIPTIONAL REGULATORY PROTEIN NARL-RELATED"/>
    <property type="match status" value="1"/>
</dbReference>
<comment type="caution">
    <text evidence="5">The sequence shown here is derived from an EMBL/GenBank/DDBJ whole genome shotgun (WGS) entry which is preliminary data.</text>
</comment>
<dbReference type="InterPro" id="IPR036388">
    <property type="entry name" value="WH-like_DNA-bd_sf"/>
</dbReference>
<name>A0ABQ3TRT3_STRHY</name>
<dbReference type="InterPro" id="IPR016032">
    <property type="entry name" value="Sig_transdc_resp-reg_C-effctor"/>
</dbReference>
<sequence length="215" mass="23538">MVSITATSRALPGAVALAEAVGRFLAAEAGEVFCYWNCASSEDPLLEVLRGTGSRLWDREGEVRTVLPRGARGVPDIAEHITWQQDHGVQVRYSSRLPPGAMVLTEAGSVLTTGLRPGSTYVVVQDARVRPAFSALAQLLWQRAEVPPDQRKDVPSEAERQMLRMLMQGLTDSAVARQLGMSDRTVRRAVAQLMERLGAQSRFEAGVRAVERGWI</sequence>
<dbReference type="RefSeq" id="WP_236255802.1">
    <property type="nucleotide sequence ID" value="NZ_BNEK01000002.1"/>
</dbReference>